<dbReference type="InterPro" id="IPR018724">
    <property type="entry name" value="2OG-Fe_dioxygenase"/>
</dbReference>
<organism evidence="1 2">
    <name type="scientific">Streptomyces pyxinae</name>
    <dbReference type="NCBI Taxonomy" id="2970734"/>
    <lineage>
        <taxon>Bacteria</taxon>
        <taxon>Bacillati</taxon>
        <taxon>Actinomycetota</taxon>
        <taxon>Actinomycetes</taxon>
        <taxon>Kitasatosporales</taxon>
        <taxon>Streptomycetaceae</taxon>
        <taxon>Streptomyces</taxon>
    </lineage>
</organism>
<protein>
    <submittedName>
        <fullName evidence="1">2OG-Fe dioxygenase family protein</fullName>
    </submittedName>
</protein>
<keyword evidence="2" id="KW-1185">Reference proteome</keyword>
<dbReference type="Gene3D" id="2.60.120.620">
    <property type="entry name" value="q2cbj1_9rhob like domain"/>
    <property type="match status" value="1"/>
</dbReference>
<evidence type="ECO:0000313" key="2">
    <source>
        <dbReference type="Proteomes" id="UP001431313"/>
    </source>
</evidence>
<proteinExistence type="predicted"/>
<sequence>MGLNAQGFTIIDTPPLDDYTLSQFENLPLDPYTGSEQRYRRFSQFRLHHDGEWRLELLPHRHFAQPRQYNDLVGGQLRTLEPLTVDPTPLIAAGAEALDLDRDSDWQLNIHQCRVVSTPDVKGVAAPEGPHRDGHHFGIVAVTRRHNITGGETQLMPLGGGEPFFRTTLQDGQAVAFDDRLMFHHVTDIQHLTAEGGHRDVWLVAVNPWEQRRYGEEYEAEVLASAAGEAS</sequence>
<dbReference type="GO" id="GO:0051213">
    <property type="term" value="F:dioxygenase activity"/>
    <property type="evidence" value="ECO:0007669"/>
    <property type="project" value="UniProtKB-KW"/>
</dbReference>
<evidence type="ECO:0000313" key="1">
    <source>
        <dbReference type="EMBL" id="MCS0639846.1"/>
    </source>
</evidence>
<accession>A0ABT2CRG6</accession>
<dbReference type="Proteomes" id="UP001431313">
    <property type="component" value="Unassembled WGS sequence"/>
</dbReference>
<keyword evidence="1" id="KW-0560">Oxidoreductase</keyword>
<dbReference type="RefSeq" id="WP_258791170.1">
    <property type="nucleotide sequence ID" value="NZ_JANUGQ010000049.1"/>
</dbReference>
<dbReference type="EMBL" id="JANUGQ010000049">
    <property type="protein sequence ID" value="MCS0639846.1"/>
    <property type="molecule type" value="Genomic_DNA"/>
</dbReference>
<keyword evidence="1" id="KW-0223">Dioxygenase</keyword>
<dbReference type="Pfam" id="PF10014">
    <property type="entry name" value="2OG-Fe_Oxy_2"/>
    <property type="match status" value="1"/>
</dbReference>
<name>A0ABT2CRG6_9ACTN</name>
<reference evidence="1" key="1">
    <citation type="submission" date="2022-08" db="EMBL/GenBank/DDBJ databases">
        <authorList>
            <person name="Somphong A."/>
            <person name="Phongsopitanun W."/>
        </authorList>
    </citation>
    <scope>NUCLEOTIDE SEQUENCE</scope>
    <source>
        <strain evidence="1">LP05-1</strain>
    </source>
</reference>
<comment type="caution">
    <text evidence="1">The sequence shown here is derived from an EMBL/GenBank/DDBJ whole genome shotgun (WGS) entry which is preliminary data.</text>
</comment>
<gene>
    <name evidence="1" type="ORF">NX801_30275</name>
</gene>